<dbReference type="Proteomes" id="UP001165205">
    <property type="component" value="Unassembled WGS sequence"/>
</dbReference>
<accession>A0AAN4YTK9</accession>
<name>A0AAN4YTK9_ASPOZ</name>
<dbReference type="EMBL" id="BSYA01000226">
    <property type="protein sequence ID" value="GMG37142.1"/>
    <property type="molecule type" value="Genomic_DNA"/>
</dbReference>
<proteinExistence type="predicted"/>
<gene>
    <name evidence="1" type="ORF">Aory04_001206300</name>
</gene>
<evidence type="ECO:0000313" key="2">
    <source>
        <dbReference type="Proteomes" id="UP001165205"/>
    </source>
</evidence>
<evidence type="ECO:0000313" key="1">
    <source>
        <dbReference type="EMBL" id="GMG37142.1"/>
    </source>
</evidence>
<sequence>MSQALAEGKGRFPSSVCQFAVLAIVAGYSSVTSPSLAIPSATYHIPSISPVAPTATTASSLSPNASVFFRHSKPFHCERSWLLAAIWIIRRATLQYGQSSRRYVVSFIHFETEKTPACVHLNPVSQLIKYFGNWNTAEPPHHGEGTIGELVQVQLNSSPAISSGTYHLDQLKLQVSRIELLELLLGVGIARI</sequence>
<dbReference type="AlphaFoldDB" id="A0AAN4YTK9"/>
<protein>
    <submittedName>
        <fullName evidence="1">Unnamed protein product</fullName>
    </submittedName>
</protein>
<organism evidence="1 2">
    <name type="scientific">Aspergillus oryzae</name>
    <name type="common">Yellow koji mold</name>
    <dbReference type="NCBI Taxonomy" id="5062"/>
    <lineage>
        <taxon>Eukaryota</taxon>
        <taxon>Fungi</taxon>
        <taxon>Dikarya</taxon>
        <taxon>Ascomycota</taxon>
        <taxon>Pezizomycotina</taxon>
        <taxon>Eurotiomycetes</taxon>
        <taxon>Eurotiomycetidae</taxon>
        <taxon>Eurotiales</taxon>
        <taxon>Aspergillaceae</taxon>
        <taxon>Aspergillus</taxon>
        <taxon>Aspergillus subgen. Circumdati</taxon>
    </lineage>
</organism>
<comment type="caution">
    <text evidence="1">The sequence shown here is derived from an EMBL/GenBank/DDBJ whole genome shotgun (WGS) entry which is preliminary data.</text>
</comment>
<reference evidence="1" key="1">
    <citation type="submission" date="2023-04" db="EMBL/GenBank/DDBJ databases">
        <title>Aspergillus oryzae NBRC 4228.</title>
        <authorList>
            <person name="Ichikawa N."/>
            <person name="Sato H."/>
            <person name="Tonouchi N."/>
        </authorList>
    </citation>
    <scope>NUCLEOTIDE SEQUENCE</scope>
    <source>
        <strain evidence="1">NBRC 4228</strain>
    </source>
</reference>